<dbReference type="PANTHER" id="PTHR38166">
    <property type="entry name" value="C2H2-TYPE DOMAIN-CONTAINING PROTEIN-RELATED"/>
    <property type="match status" value="1"/>
</dbReference>
<sequence length="651" mass="74360">MTTFSTQHLRSHPFRSLALKGLEAPTPSTQLQSQMMEDVFEAARSLLSSGPRQRWHAKNMNPSSDTSNKKPHEARSQNTHSTPTSPRRKAAEKQDDAKHEPSRDDDDKDKMHDSGHSPRLGARESRLFACPIFKATPRGHLHHPEGQECLHGWSGFSSVSRNQKEQIQELPDKGSEADKWCRAYRIIFPDAQNIPSPYYDENETSLRAREALVQWQNESGDSVASDTTHREVVPTAIEPERLPDLLESFGRINPALWTNDDLERRNLLIGEILTSVHVWLSSELQNNPSSSPGTPCCNDEIEPLTQEHSSTSNAEVRQNRHKKPTRRPQRGRKRKRGKDKGNGDDEEEGEGDGSGGSPNEEEDPTTKAKKLACPFLKMFPWIYIHRKPCLGAWNISRLKEHLFRQHLEPEICNRCFEMFDDRDELIEHQRADTPCPISERREPRGIDGYQERLLRSKKHGNEQEKIRRIYKTLWPKTPESDFPNPYWSMHDPESVIEPSGNELYQYLSREMPPLLRVRLETNFPLDETIHMSRVIETVQEAFQELFERFLSGYRATPGETSPQIATNASLSEPSQTPQPQPASLVRSQQAPPLAEQETRPATDDFMFGNLGRELGGFPQLGDTDWLDIDPQVLLGIGNVDLMPWQMVDNSF</sequence>
<organism evidence="2 3">
    <name type="scientific">Thelonectria olida</name>
    <dbReference type="NCBI Taxonomy" id="1576542"/>
    <lineage>
        <taxon>Eukaryota</taxon>
        <taxon>Fungi</taxon>
        <taxon>Dikarya</taxon>
        <taxon>Ascomycota</taxon>
        <taxon>Pezizomycotina</taxon>
        <taxon>Sordariomycetes</taxon>
        <taxon>Hypocreomycetidae</taxon>
        <taxon>Hypocreales</taxon>
        <taxon>Nectriaceae</taxon>
        <taxon>Thelonectria</taxon>
    </lineage>
</organism>
<comment type="caution">
    <text evidence="2">The sequence shown here is derived from an EMBL/GenBank/DDBJ whole genome shotgun (WGS) entry which is preliminary data.</text>
</comment>
<evidence type="ECO:0000313" key="2">
    <source>
        <dbReference type="EMBL" id="KAH6884605.1"/>
    </source>
</evidence>
<keyword evidence="3" id="KW-1185">Reference proteome</keyword>
<dbReference type="OrthoDB" id="3521097at2759"/>
<dbReference type="EMBL" id="JAGPYM010000020">
    <property type="protein sequence ID" value="KAH6884605.1"/>
    <property type="molecule type" value="Genomic_DNA"/>
</dbReference>
<feature type="region of interest" description="Disordered" evidence="1">
    <location>
        <begin position="47"/>
        <end position="123"/>
    </location>
</feature>
<feature type="compositionally biased region" description="Polar residues" evidence="1">
    <location>
        <begin position="558"/>
        <end position="577"/>
    </location>
</feature>
<accession>A0A9P8VXV3</accession>
<feature type="compositionally biased region" description="Basic and acidic residues" evidence="1">
    <location>
        <begin position="108"/>
        <end position="123"/>
    </location>
</feature>
<dbReference type="Proteomes" id="UP000777438">
    <property type="component" value="Unassembled WGS sequence"/>
</dbReference>
<evidence type="ECO:0000256" key="1">
    <source>
        <dbReference type="SAM" id="MobiDB-lite"/>
    </source>
</evidence>
<protein>
    <recommendedName>
        <fullName evidence="4">C2H2-type domain-containing protein</fullName>
    </recommendedName>
</protein>
<feature type="compositionally biased region" description="Basic and acidic residues" evidence="1">
    <location>
        <begin position="89"/>
        <end position="102"/>
    </location>
</feature>
<feature type="compositionally biased region" description="Polar residues" evidence="1">
    <location>
        <begin position="76"/>
        <end position="85"/>
    </location>
</feature>
<reference evidence="2 3" key="1">
    <citation type="journal article" date="2021" name="Nat. Commun.">
        <title>Genetic determinants of endophytism in the Arabidopsis root mycobiome.</title>
        <authorList>
            <person name="Mesny F."/>
            <person name="Miyauchi S."/>
            <person name="Thiergart T."/>
            <person name="Pickel B."/>
            <person name="Atanasova L."/>
            <person name="Karlsson M."/>
            <person name="Huettel B."/>
            <person name="Barry K.W."/>
            <person name="Haridas S."/>
            <person name="Chen C."/>
            <person name="Bauer D."/>
            <person name="Andreopoulos W."/>
            <person name="Pangilinan J."/>
            <person name="LaButti K."/>
            <person name="Riley R."/>
            <person name="Lipzen A."/>
            <person name="Clum A."/>
            <person name="Drula E."/>
            <person name="Henrissat B."/>
            <person name="Kohler A."/>
            <person name="Grigoriev I.V."/>
            <person name="Martin F.M."/>
            <person name="Hacquard S."/>
        </authorList>
    </citation>
    <scope>NUCLEOTIDE SEQUENCE [LARGE SCALE GENOMIC DNA]</scope>
    <source>
        <strain evidence="2 3">MPI-CAGE-CH-0241</strain>
    </source>
</reference>
<name>A0A9P8VXV3_9HYPO</name>
<feature type="region of interest" description="Disordered" evidence="1">
    <location>
        <begin position="557"/>
        <end position="600"/>
    </location>
</feature>
<dbReference type="PANTHER" id="PTHR38166:SF1">
    <property type="entry name" value="C2H2-TYPE DOMAIN-CONTAINING PROTEIN"/>
    <property type="match status" value="1"/>
</dbReference>
<feature type="region of interest" description="Disordered" evidence="1">
    <location>
        <begin position="285"/>
        <end position="366"/>
    </location>
</feature>
<feature type="region of interest" description="Disordered" evidence="1">
    <location>
        <begin position="1"/>
        <end position="33"/>
    </location>
</feature>
<feature type="compositionally biased region" description="Polar residues" evidence="1">
    <location>
        <begin position="306"/>
        <end position="316"/>
    </location>
</feature>
<proteinExistence type="predicted"/>
<dbReference type="AlphaFoldDB" id="A0A9P8VXV3"/>
<evidence type="ECO:0008006" key="4">
    <source>
        <dbReference type="Google" id="ProtNLM"/>
    </source>
</evidence>
<evidence type="ECO:0000313" key="3">
    <source>
        <dbReference type="Proteomes" id="UP000777438"/>
    </source>
</evidence>
<gene>
    <name evidence="2" type="ORF">B0T10DRAFT_579357</name>
</gene>
<feature type="compositionally biased region" description="Basic residues" evidence="1">
    <location>
        <begin position="319"/>
        <end position="338"/>
    </location>
</feature>